<feature type="transmembrane region" description="Helical" evidence="6">
    <location>
        <begin position="7"/>
        <end position="25"/>
    </location>
</feature>
<name>A0ABX7QSS6_9GAMM</name>
<dbReference type="RefSeq" id="WP_207355704.1">
    <property type="nucleotide sequence ID" value="NZ_CP071503.1"/>
</dbReference>
<evidence type="ECO:0000256" key="5">
    <source>
        <dbReference type="ARBA" id="ARBA00023136"/>
    </source>
</evidence>
<keyword evidence="4 6" id="KW-1133">Transmembrane helix</keyword>
<evidence type="ECO:0000256" key="4">
    <source>
        <dbReference type="ARBA" id="ARBA00022989"/>
    </source>
</evidence>
<accession>A0ABX7QSS6</accession>
<dbReference type="Pfam" id="PF25876">
    <property type="entry name" value="HH_MFP_RND"/>
    <property type="match status" value="1"/>
</dbReference>
<dbReference type="EMBL" id="CP071503">
    <property type="protein sequence ID" value="QSX34503.1"/>
    <property type="molecule type" value="Genomic_DNA"/>
</dbReference>
<gene>
    <name evidence="10" type="ORF">JYB87_04430</name>
</gene>
<evidence type="ECO:0000259" key="9">
    <source>
        <dbReference type="Pfam" id="PF25963"/>
    </source>
</evidence>
<organism evidence="10 11">
    <name type="scientific">Shewanella avicenniae</name>
    <dbReference type="NCBI Taxonomy" id="2814294"/>
    <lineage>
        <taxon>Bacteria</taxon>
        <taxon>Pseudomonadati</taxon>
        <taxon>Pseudomonadota</taxon>
        <taxon>Gammaproteobacteria</taxon>
        <taxon>Alteromonadales</taxon>
        <taxon>Shewanellaceae</taxon>
        <taxon>Shewanella</taxon>
    </lineage>
</organism>
<keyword evidence="3 6" id="KW-0812">Transmembrane</keyword>
<feature type="domain" description="Multidrug resistance protein MdtA-like alpha-helical hairpin" evidence="7">
    <location>
        <begin position="82"/>
        <end position="151"/>
    </location>
</feature>
<keyword evidence="5 6" id="KW-0472">Membrane</keyword>
<evidence type="ECO:0000256" key="2">
    <source>
        <dbReference type="ARBA" id="ARBA00009477"/>
    </source>
</evidence>
<dbReference type="PANTHER" id="PTHR30367:SF12">
    <property type="entry name" value="P-HYDROXYBENZOIC ACID EFFLUX PUMP SUBUNIT AAEA"/>
    <property type="match status" value="1"/>
</dbReference>
<evidence type="ECO:0000256" key="6">
    <source>
        <dbReference type="SAM" id="Phobius"/>
    </source>
</evidence>
<dbReference type="NCBIfam" id="TIGR01730">
    <property type="entry name" value="RND_mfp"/>
    <property type="match status" value="1"/>
</dbReference>
<dbReference type="Pfam" id="PF25963">
    <property type="entry name" value="Beta-barrel_AAEA"/>
    <property type="match status" value="1"/>
</dbReference>
<evidence type="ECO:0000256" key="3">
    <source>
        <dbReference type="ARBA" id="ARBA00022692"/>
    </source>
</evidence>
<dbReference type="InterPro" id="IPR050393">
    <property type="entry name" value="MFP_Efflux_Pump"/>
</dbReference>
<sequence>MAQVTRIAVTLLVVILAIFSGRWIWEHYLYSPWTRDGRIRANIITIAPDVSGWVNKLNVADNAAVNKGDLLFAVDDTRYQATLKELQAQLKNREIALELAKHKYERRKKLTNAELISDEDLETARINTESAKADFELAQAELNTAKINLERTQIVAPEAGNIINLTLREGNYVHQGTPVLSLVQQDSFYVTGYFEETKLPLIHVGQKANISLMNGNDKLSGTVVSIGKAIADTNTSSNGQLLPQVQQTFNWVRLAQRIPVDIKFDPLPADINISAGMTVSIHLQQ</sequence>
<evidence type="ECO:0000256" key="1">
    <source>
        <dbReference type="ARBA" id="ARBA00004167"/>
    </source>
</evidence>
<reference evidence="10 11" key="1">
    <citation type="submission" date="2021-03" db="EMBL/GenBank/DDBJ databases">
        <title>Novel species identification of genus Shewanella.</title>
        <authorList>
            <person name="Liu G."/>
            <person name="Zhang Q."/>
        </authorList>
    </citation>
    <scope>NUCLEOTIDE SEQUENCE [LARGE SCALE GENOMIC DNA]</scope>
    <source>
        <strain evidence="10 11">FJAT-51800</strain>
    </source>
</reference>
<evidence type="ECO:0000313" key="10">
    <source>
        <dbReference type="EMBL" id="QSX34503.1"/>
    </source>
</evidence>
<dbReference type="PANTHER" id="PTHR30367">
    <property type="entry name" value="P-HYDROXYBENZOIC ACID EFFLUX PUMP SUBUNIT AAEA-RELATED"/>
    <property type="match status" value="1"/>
</dbReference>
<comment type="similarity">
    <text evidence="2">Belongs to the membrane fusion protein (MFP) (TC 8.A.1) family.</text>
</comment>
<dbReference type="Pfam" id="PF25917">
    <property type="entry name" value="BSH_RND"/>
    <property type="match status" value="1"/>
</dbReference>
<evidence type="ECO:0000259" key="8">
    <source>
        <dbReference type="Pfam" id="PF25917"/>
    </source>
</evidence>
<dbReference type="Proteomes" id="UP000662770">
    <property type="component" value="Chromosome"/>
</dbReference>
<keyword evidence="11" id="KW-1185">Reference proteome</keyword>
<comment type="subcellular location">
    <subcellularLocation>
        <location evidence="1">Membrane</location>
        <topology evidence="1">Single-pass membrane protein</topology>
    </subcellularLocation>
</comment>
<evidence type="ECO:0000259" key="7">
    <source>
        <dbReference type="Pfam" id="PF25876"/>
    </source>
</evidence>
<evidence type="ECO:0000313" key="11">
    <source>
        <dbReference type="Proteomes" id="UP000662770"/>
    </source>
</evidence>
<proteinExistence type="inferred from homology"/>
<protein>
    <submittedName>
        <fullName evidence="10">HlyD family secretion protein</fullName>
    </submittedName>
</protein>
<feature type="domain" description="p-hydroxybenzoic acid efflux pump subunit AaeA-like beta-barrel" evidence="9">
    <location>
        <begin position="187"/>
        <end position="283"/>
    </location>
</feature>
<dbReference type="InterPro" id="IPR058634">
    <property type="entry name" value="AaeA-lik-b-barrel"/>
</dbReference>
<dbReference type="InterPro" id="IPR006143">
    <property type="entry name" value="RND_pump_MFP"/>
</dbReference>
<dbReference type="InterPro" id="IPR058625">
    <property type="entry name" value="MdtA-like_BSH"/>
</dbReference>
<dbReference type="InterPro" id="IPR058624">
    <property type="entry name" value="MdtA-like_HH"/>
</dbReference>
<dbReference type="Gene3D" id="1.10.287.470">
    <property type="entry name" value="Helix hairpin bin"/>
    <property type="match status" value="1"/>
</dbReference>
<dbReference type="SUPFAM" id="SSF111369">
    <property type="entry name" value="HlyD-like secretion proteins"/>
    <property type="match status" value="1"/>
</dbReference>
<dbReference type="Gene3D" id="2.40.30.170">
    <property type="match status" value="1"/>
</dbReference>
<feature type="domain" description="Multidrug resistance protein MdtA-like barrel-sandwich hybrid" evidence="8">
    <location>
        <begin position="42"/>
        <end position="182"/>
    </location>
</feature>